<dbReference type="InterPro" id="IPR016024">
    <property type="entry name" value="ARM-type_fold"/>
</dbReference>
<dbReference type="KEGG" id="ehx:EMIHUDRAFT_198910"/>
<dbReference type="InterPro" id="IPR000048">
    <property type="entry name" value="IQ_motif_EF-hand-BS"/>
</dbReference>
<sequence>MPLAQQIEMLQGADEAMQLATMHQIGSLLDEALTPPAAGDDAEVLCEALREAGLIERLVPILSLDGQLGLQQAALLILGNMCSEEVDGHAAATKAIFKLSHGFEYLLQFLFSPDWLTVIYALGAVQNTCRDPDYWTLLRQLRVTKRLEELAHSEDAHVQRFARGTLENIDHFVDEAAERREATPRSLDAPYAPVHEALALVATSAGRCGGEASGTVATAAAVALETAAKEEAARWSAARAAGAAAADARHKRLRLLLREVAEETEARKAAEEEEEARRAAEVAAREAAREASAMRTLAQEEAMRRAALEAATAAAAKAAEEEANTCREMLPEEYQARATEAAAAQSAAAKAKAAHERTLSAFLVGDNHGAADGASDEPASPPDDPTELALDSAIKNQMAEVEAAIMLQAHARGLQGRDQLQQRRHKTSASVVQRHYRGHHGRQLARAHLARVEAETRERESRSHEQAAMRVQAAHRGRHVRQCVTGTRGRQATIESRLCEGAANMPEEHAALCPTGEDATSLSPQELEHGRAAARIAAGSRGLRDRRRLRHYRSTCPPPGQLRGDVMGSNAAAAAAASAAHERQERQALSRVACSKDGTQAEEKFPQRRGDEGRLTVARERGHGSTTRAVRSTLPSVALTSSSSEPVFSSGRLRPPAAAAKRATNAARQPSLPTVPPPRPAVPPPIQPDGLLRLALAEQVAIDGDLLASWDEDGDGSVSCADFHRSLPPLLAQWGLPRLAAMGEVIDGVFEGLGGGRVGAVPVEELRARLQDLRKDASLQAVVMGSSKPSLPCLGAHRGPTAQQRVTLYAKPAYNSTPEGSTTELQMHRAERDRRPPHRRPAPTGGGVADRRGLDRRVDPLSRFFD</sequence>
<feature type="compositionally biased region" description="Polar residues" evidence="2">
    <location>
        <begin position="624"/>
        <end position="647"/>
    </location>
</feature>
<dbReference type="HOGENOM" id="CLU_331062_0_0_1"/>
<accession>A0A0D3I1Z7</accession>
<evidence type="ECO:0000313" key="4">
    <source>
        <dbReference type="Proteomes" id="UP000013827"/>
    </source>
</evidence>
<feature type="compositionally biased region" description="Polar residues" evidence="2">
    <location>
        <begin position="814"/>
        <end position="825"/>
    </location>
</feature>
<dbReference type="PROSITE" id="PS50096">
    <property type="entry name" value="IQ"/>
    <property type="match status" value="4"/>
</dbReference>
<dbReference type="SMART" id="SM00015">
    <property type="entry name" value="IQ"/>
    <property type="match status" value="4"/>
</dbReference>
<dbReference type="SUPFAM" id="SSF48371">
    <property type="entry name" value="ARM repeat"/>
    <property type="match status" value="1"/>
</dbReference>
<organism evidence="3 4">
    <name type="scientific">Emiliania huxleyi (strain CCMP1516)</name>
    <dbReference type="NCBI Taxonomy" id="280463"/>
    <lineage>
        <taxon>Eukaryota</taxon>
        <taxon>Haptista</taxon>
        <taxon>Haptophyta</taxon>
        <taxon>Prymnesiophyceae</taxon>
        <taxon>Isochrysidales</taxon>
        <taxon>Noelaerhabdaceae</taxon>
        <taxon>Emiliania</taxon>
    </lineage>
</organism>
<dbReference type="GeneID" id="17251626"/>
<evidence type="ECO:0008006" key="5">
    <source>
        <dbReference type="Google" id="ProtNLM"/>
    </source>
</evidence>
<reference evidence="4" key="1">
    <citation type="journal article" date="2013" name="Nature">
        <title>Pan genome of the phytoplankton Emiliania underpins its global distribution.</title>
        <authorList>
            <person name="Read B.A."/>
            <person name="Kegel J."/>
            <person name="Klute M.J."/>
            <person name="Kuo A."/>
            <person name="Lefebvre S.C."/>
            <person name="Maumus F."/>
            <person name="Mayer C."/>
            <person name="Miller J."/>
            <person name="Monier A."/>
            <person name="Salamov A."/>
            <person name="Young J."/>
            <person name="Aguilar M."/>
            <person name="Claverie J.M."/>
            <person name="Frickenhaus S."/>
            <person name="Gonzalez K."/>
            <person name="Herman E.K."/>
            <person name="Lin Y.C."/>
            <person name="Napier J."/>
            <person name="Ogata H."/>
            <person name="Sarno A.F."/>
            <person name="Shmutz J."/>
            <person name="Schroeder D."/>
            <person name="de Vargas C."/>
            <person name="Verret F."/>
            <person name="von Dassow P."/>
            <person name="Valentin K."/>
            <person name="Van de Peer Y."/>
            <person name="Wheeler G."/>
            <person name="Dacks J.B."/>
            <person name="Delwiche C.F."/>
            <person name="Dyhrman S.T."/>
            <person name="Glockner G."/>
            <person name="John U."/>
            <person name="Richards T."/>
            <person name="Worden A.Z."/>
            <person name="Zhang X."/>
            <person name="Grigoriev I.V."/>
            <person name="Allen A.E."/>
            <person name="Bidle K."/>
            <person name="Borodovsky M."/>
            <person name="Bowler C."/>
            <person name="Brownlee C."/>
            <person name="Cock J.M."/>
            <person name="Elias M."/>
            <person name="Gladyshev V.N."/>
            <person name="Groth M."/>
            <person name="Guda C."/>
            <person name="Hadaegh A."/>
            <person name="Iglesias-Rodriguez M.D."/>
            <person name="Jenkins J."/>
            <person name="Jones B.M."/>
            <person name="Lawson T."/>
            <person name="Leese F."/>
            <person name="Lindquist E."/>
            <person name="Lobanov A."/>
            <person name="Lomsadze A."/>
            <person name="Malik S.B."/>
            <person name="Marsh M.E."/>
            <person name="Mackinder L."/>
            <person name="Mock T."/>
            <person name="Mueller-Roeber B."/>
            <person name="Pagarete A."/>
            <person name="Parker M."/>
            <person name="Probert I."/>
            <person name="Quesneville H."/>
            <person name="Raines C."/>
            <person name="Rensing S.A."/>
            <person name="Riano-Pachon D.M."/>
            <person name="Richier S."/>
            <person name="Rokitta S."/>
            <person name="Shiraiwa Y."/>
            <person name="Soanes D.M."/>
            <person name="van der Giezen M."/>
            <person name="Wahlund T.M."/>
            <person name="Williams B."/>
            <person name="Wilson W."/>
            <person name="Wolfe G."/>
            <person name="Wurch L.L."/>
        </authorList>
    </citation>
    <scope>NUCLEOTIDE SEQUENCE</scope>
</reference>
<dbReference type="InterPro" id="IPR011989">
    <property type="entry name" value="ARM-like"/>
</dbReference>
<dbReference type="Proteomes" id="UP000013827">
    <property type="component" value="Unassembled WGS sequence"/>
</dbReference>
<dbReference type="EnsemblProtists" id="EOD05282">
    <property type="protein sequence ID" value="EOD05282"/>
    <property type="gene ID" value="EMIHUDRAFT_198910"/>
</dbReference>
<evidence type="ECO:0000256" key="1">
    <source>
        <dbReference type="SAM" id="Coils"/>
    </source>
</evidence>
<dbReference type="PROSITE" id="PS00018">
    <property type="entry name" value="EF_HAND_1"/>
    <property type="match status" value="1"/>
</dbReference>
<dbReference type="Gene3D" id="1.25.10.10">
    <property type="entry name" value="Leucine-rich Repeat Variant"/>
    <property type="match status" value="1"/>
</dbReference>
<feature type="compositionally biased region" description="Pro residues" evidence="2">
    <location>
        <begin position="673"/>
        <end position="687"/>
    </location>
</feature>
<feature type="region of interest" description="Disordered" evidence="2">
    <location>
        <begin position="366"/>
        <end position="387"/>
    </location>
</feature>
<dbReference type="InterPro" id="IPR000225">
    <property type="entry name" value="Armadillo"/>
</dbReference>
<feature type="compositionally biased region" description="Low complexity" evidence="2">
    <location>
        <begin position="654"/>
        <end position="672"/>
    </location>
</feature>
<evidence type="ECO:0000256" key="2">
    <source>
        <dbReference type="SAM" id="MobiDB-lite"/>
    </source>
</evidence>
<proteinExistence type="predicted"/>
<dbReference type="AlphaFoldDB" id="A0A0D3I1Z7"/>
<feature type="compositionally biased region" description="Basic and acidic residues" evidence="2">
    <location>
        <begin position="599"/>
        <end position="623"/>
    </location>
</feature>
<dbReference type="RefSeq" id="XP_005757711.1">
    <property type="nucleotide sequence ID" value="XM_005757654.1"/>
</dbReference>
<dbReference type="SMART" id="SM00185">
    <property type="entry name" value="ARM"/>
    <property type="match status" value="3"/>
</dbReference>
<feature type="region of interest" description="Disordered" evidence="2">
    <location>
        <begin position="812"/>
        <end position="866"/>
    </location>
</feature>
<feature type="region of interest" description="Disordered" evidence="2">
    <location>
        <begin position="575"/>
        <end position="687"/>
    </location>
</feature>
<feature type="coiled-coil region" evidence="1">
    <location>
        <begin position="253"/>
        <end position="290"/>
    </location>
</feature>
<keyword evidence="1" id="KW-0175">Coiled coil</keyword>
<dbReference type="InterPro" id="IPR018247">
    <property type="entry name" value="EF_Hand_1_Ca_BS"/>
</dbReference>
<reference evidence="3" key="2">
    <citation type="submission" date="2024-10" db="UniProtKB">
        <authorList>
            <consortium name="EnsemblProtists"/>
        </authorList>
    </citation>
    <scope>IDENTIFICATION</scope>
</reference>
<dbReference type="PaxDb" id="2903-EOD05282"/>
<protein>
    <recommendedName>
        <fullName evidence="5">EF-hand domain-containing protein</fullName>
    </recommendedName>
</protein>
<name>A0A0D3I1Z7_EMIH1</name>
<dbReference type="Gene3D" id="1.20.5.190">
    <property type="match status" value="1"/>
</dbReference>
<evidence type="ECO:0000313" key="3">
    <source>
        <dbReference type="EnsemblProtists" id="EOD05282"/>
    </source>
</evidence>
<feature type="compositionally biased region" description="Basic and acidic residues" evidence="2">
    <location>
        <begin position="849"/>
        <end position="866"/>
    </location>
</feature>
<keyword evidence="4" id="KW-1185">Reference proteome</keyword>